<protein>
    <submittedName>
        <fullName evidence="1">Uncharacterized protein</fullName>
    </submittedName>
</protein>
<reference evidence="1 2" key="1">
    <citation type="submission" date="2016-05" db="EMBL/GenBank/DDBJ databases">
        <title>Genome sequencing reveals origins of a unique bacterial endosymbiosis in the earliest lineages of terrestrial Fungi.</title>
        <authorList>
            <consortium name="DOE Joint Genome Institute"/>
            <person name="Uehling J."/>
            <person name="Gryganskyi A."/>
            <person name="Hameed K."/>
            <person name="Tschaplinski T."/>
            <person name="Misztal P."/>
            <person name="Wu S."/>
            <person name="Desiro A."/>
            <person name="Vande Pol N."/>
            <person name="Du Z.-Y."/>
            <person name="Zienkiewicz A."/>
            <person name="Zienkiewicz K."/>
            <person name="Morin E."/>
            <person name="Tisserant E."/>
            <person name="Splivallo R."/>
            <person name="Hainaut M."/>
            <person name="Henrissat B."/>
            <person name="Ohm R."/>
            <person name="Kuo A."/>
            <person name="Yan J."/>
            <person name="Lipzen A."/>
            <person name="Nolan M."/>
            <person name="Labutti K."/>
            <person name="Barry K."/>
            <person name="Goldstein A."/>
            <person name="Labbe J."/>
            <person name="Schadt C."/>
            <person name="Tuskan G."/>
            <person name="Grigoriev I."/>
            <person name="Martin F."/>
            <person name="Vilgalys R."/>
            <person name="Bonito G."/>
        </authorList>
    </citation>
    <scope>NUCLEOTIDE SEQUENCE [LARGE SCALE GENOMIC DNA]</scope>
    <source>
        <strain evidence="1 2">AG-77</strain>
    </source>
</reference>
<evidence type="ECO:0000313" key="1">
    <source>
        <dbReference type="EMBL" id="OAQ32037.1"/>
    </source>
</evidence>
<dbReference type="EMBL" id="KV442027">
    <property type="protein sequence ID" value="OAQ32037.1"/>
    <property type="molecule type" value="Genomic_DNA"/>
</dbReference>
<keyword evidence="2" id="KW-1185">Reference proteome</keyword>
<gene>
    <name evidence="1" type="ORF">K457DRAFT_135773</name>
</gene>
<accession>A0A197K322</accession>
<proteinExistence type="predicted"/>
<organism evidence="1 2">
    <name type="scientific">Linnemannia elongata AG-77</name>
    <dbReference type="NCBI Taxonomy" id="1314771"/>
    <lineage>
        <taxon>Eukaryota</taxon>
        <taxon>Fungi</taxon>
        <taxon>Fungi incertae sedis</taxon>
        <taxon>Mucoromycota</taxon>
        <taxon>Mortierellomycotina</taxon>
        <taxon>Mortierellomycetes</taxon>
        <taxon>Mortierellales</taxon>
        <taxon>Mortierellaceae</taxon>
        <taxon>Linnemannia</taxon>
    </lineage>
</organism>
<evidence type="ECO:0000313" key="2">
    <source>
        <dbReference type="Proteomes" id="UP000078512"/>
    </source>
</evidence>
<dbReference type="AlphaFoldDB" id="A0A197K322"/>
<dbReference type="Proteomes" id="UP000078512">
    <property type="component" value="Unassembled WGS sequence"/>
</dbReference>
<sequence length="80" mass="9150">MGVGLLLLGERRVKTERREHKKVIAQHAFKFSWGGSGTERVWIINEGFFLFFHFFIVVENESARAKVLTHSSLSNASPDM</sequence>
<name>A0A197K322_9FUNG</name>